<dbReference type="SMART" id="SM00028">
    <property type="entry name" value="TPR"/>
    <property type="match status" value="10"/>
</dbReference>
<dbReference type="PATRIC" id="fig|1283301.3.peg.5465"/>
<dbReference type="HOGENOM" id="CLU_246532_0_0_11"/>
<dbReference type="PANTHER" id="PTHR19959:SF119">
    <property type="entry name" value="FUNGAL LIPASE-LIKE DOMAIN-CONTAINING PROTEIN"/>
    <property type="match status" value="1"/>
</dbReference>
<name>S4NGE4_9ACTN</name>
<dbReference type="EMBL" id="AOPY01001498">
    <property type="protein sequence ID" value="EPJ37454.1"/>
    <property type="molecule type" value="Genomic_DNA"/>
</dbReference>
<evidence type="ECO:0000313" key="2">
    <source>
        <dbReference type="Proteomes" id="UP000015001"/>
    </source>
</evidence>
<keyword evidence="2" id="KW-1185">Reference proteome</keyword>
<dbReference type="InterPro" id="IPR027417">
    <property type="entry name" value="P-loop_NTPase"/>
</dbReference>
<dbReference type="RefSeq" id="WP_020274377.1">
    <property type="nucleotide sequence ID" value="NZ_KE354257.1"/>
</dbReference>
<dbReference type="OrthoDB" id="3218567at2"/>
<comment type="caution">
    <text evidence="1">The sequence shown here is derived from an EMBL/GenBank/DDBJ whole genome shotgun (WGS) entry which is preliminary data.</text>
</comment>
<proteinExistence type="predicted"/>
<dbReference type="SUPFAM" id="SSF52540">
    <property type="entry name" value="P-loop containing nucleoside triphosphate hydrolases"/>
    <property type="match status" value="1"/>
</dbReference>
<accession>S4NGE4</accession>
<gene>
    <name evidence="1" type="ORF">STAFG_5497</name>
</gene>
<protein>
    <recommendedName>
        <fullName evidence="3">Tetratricopeptide repeat protein</fullName>
    </recommendedName>
</protein>
<sequence length="1547" mass="167551">MNAAASWPRWSAEHQPGSLIQYVQREAAAHYLGSRVPGPSGDPPAVRARALYEAFAARDIQYVDEPSSSETGLQAIRPPHEVLQSPRHGTCLDLAVTFAGACLYAGLHPLIVVLPPARPGAPAHTVVAVRLYGGWSGRPDVEYRSDEAEPAWDALPADFLRELADDQDSPGSYLAIDITGVSSRARAAEVRRRQQLSWEDAVAYGTELLRGTEPERWIVALDVGMGLSVNEAYPLPYRPSTDLLTPPYVPIDGETGPLQQLWARHDVIRFLPRDELDFLQDWFQAPDPDEGPRTRIALLHGQGGAGKTRLAAELASRLSHEGWYAGFLVRSPDPRDLSWLGHVASPLLVVVDYVEDAKSSDVVNLLRAVRRRTEPTCLILTARTVSGWWEEIAGALRHEAHPYVLENRPLRPRHPRQNDVYRAALHSFGGPQSVALAGTPPPDPNAGRWTTLDLVMLGWLAARQDGGDLPESEEGLYEEILRHELNYWKRSYRAQVGKPSESLLRAVGACISLLAPRADRLSNALKAVEDLAEDAKWRREVAELFVELLPVTPEDGTLAVRPDPVGSHLAAGEFGSDQRLLRRCLEQADEHELLNACVGLSRVSASSGAELATGLASAALNDVHDLWAPALAVAATQGGPFVRALERVAESEENWLPLAELAATLPMGNTNLRRLALIATQRSAPQGPGDGTEEALAARASWLNNLAVRQNESGEREAALVSATEAVRHWRGLAEADADTYLPDLAMALNNLAVQQSETGDRQTALTTTTEAIQHYRTLTKANPAAYLPNLADALNNLAVQQNQVGNRQAALATATEAIDLYRGLAEADAATYLPHLATGLANLANHQSQTGDIQAALTTATEAVHHYRTLTQANPAAFLPGLAMALNNLANRQSQTGNRQAALTTANEAVHRYRTLTQANPAAFLPDLARALNNLANHQSQTGDRQGALITATEAVHHYRTLTQANPAAYLPNLATALSNLASHQSQTGDTQAALTTVTEAVTIRRTLTEANPAAYLPDLAMALNNLANQQSQTGDTQAALTTVTEAVHHHRTLTRVNPAAYLPNLATALNNLAVQQSETGDRQAALTTANEAVQHYRTLTEANPAAYLPDLAMALNNLANHQSQTGDTQGALTTATEAVQHYRTLTQANPAAYLPNLATALNNLANQHRESTGMDAAIRALDTYLTGLAAGMHAELLAFRATWRLTAGDPEGAVDDLLLAALRAEEEEKPERAGRARRATRACFSNLADDTAADPALGRKRRELPPWATATLTPEIEDVFAKWRAADDWNEQETLLREAYPLLRSDTGQAHLRILEDLNPESIRLRTLISILGAGQEHGLDKVLQDIRTARERQDLVSRWLDTPTWNEDLAFLMEHRERLCTDPGVRELLGSEEDDGPSLQHLGILELADRLPLHDVYDAITDPLAAVDTAMDLLDQGDVDALLPLFLAAPSIQRTSFVAPYLHAVYSALFLSAADSGPDAPDPAQLMTDAAAQGSDVQRGAGVARLRRLARRRPEHAAVLTGLADTLATAPSISPADQSVPDAE</sequence>
<organism evidence="1 2">
    <name type="scientific">Streptomyces afghaniensis 772</name>
    <dbReference type="NCBI Taxonomy" id="1283301"/>
    <lineage>
        <taxon>Bacteria</taxon>
        <taxon>Bacillati</taxon>
        <taxon>Actinomycetota</taxon>
        <taxon>Actinomycetes</taxon>
        <taxon>Kitasatosporales</taxon>
        <taxon>Streptomycetaceae</taxon>
        <taxon>Streptomyces</taxon>
    </lineage>
</organism>
<dbReference type="InterPro" id="IPR011990">
    <property type="entry name" value="TPR-like_helical_dom_sf"/>
</dbReference>
<dbReference type="SUPFAM" id="SSF48452">
    <property type="entry name" value="TPR-like"/>
    <property type="match status" value="3"/>
</dbReference>
<dbReference type="Proteomes" id="UP000015001">
    <property type="component" value="Unassembled WGS sequence"/>
</dbReference>
<reference evidence="1 2" key="1">
    <citation type="submission" date="2013-02" db="EMBL/GenBank/DDBJ databases">
        <title>Draft Genome Sequence of Streptomyces afghaniensis, Which Produces Compounds of the Julimycin B-Complex.</title>
        <authorList>
            <person name="Gruening B.A."/>
            <person name="Praeg A."/>
            <person name="Erxleben A."/>
            <person name="Guenther S."/>
            <person name="Fiedler H.-P."/>
            <person name="Goodfellow M."/>
            <person name="Mueller M."/>
        </authorList>
    </citation>
    <scope>NUCLEOTIDE SEQUENCE [LARGE SCALE GENOMIC DNA]</scope>
    <source>
        <strain evidence="1 2">772</strain>
    </source>
</reference>
<dbReference type="Gene3D" id="1.25.40.10">
    <property type="entry name" value="Tetratricopeptide repeat domain"/>
    <property type="match status" value="3"/>
</dbReference>
<evidence type="ECO:0000313" key="1">
    <source>
        <dbReference type="EMBL" id="EPJ37454.1"/>
    </source>
</evidence>
<evidence type="ECO:0008006" key="3">
    <source>
        <dbReference type="Google" id="ProtNLM"/>
    </source>
</evidence>
<dbReference type="PANTHER" id="PTHR19959">
    <property type="entry name" value="KINESIN LIGHT CHAIN"/>
    <property type="match status" value="1"/>
</dbReference>
<dbReference type="InterPro" id="IPR019734">
    <property type="entry name" value="TPR_rpt"/>
</dbReference>